<dbReference type="Gene3D" id="3.40.50.2000">
    <property type="entry name" value="Glycogen Phosphorylase B"/>
    <property type="match status" value="2"/>
</dbReference>
<accession>A0A0A9F5N5</accession>
<evidence type="ECO:0000313" key="1">
    <source>
        <dbReference type="EMBL" id="JAE07617.1"/>
    </source>
</evidence>
<sequence length="64" mass="7183">MEDTVVNRAAVADVVETVMGPTAKAAEMRRRVREIKEVMEVSWREEGGSSRMALGEFLTAMKLR</sequence>
<reference evidence="1" key="2">
    <citation type="journal article" date="2015" name="Data Brief">
        <title>Shoot transcriptome of the giant reed, Arundo donax.</title>
        <authorList>
            <person name="Barrero R.A."/>
            <person name="Guerrero F.D."/>
            <person name="Moolhuijzen P."/>
            <person name="Goolsby J.A."/>
            <person name="Tidwell J."/>
            <person name="Bellgard S.E."/>
            <person name="Bellgard M.I."/>
        </authorList>
    </citation>
    <scope>NUCLEOTIDE SEQUENCE</scope>
    <source>
        <tissue evidence="1">Shoot tissue taken approximately 20 cm above the soil surface</tissue>
    </source>
</reference>
<dbReference type="EMBL" id="GBRH01190279">
    <property type="protein sequence ID" value="JAE07617.1"/>
    <property type="molecule type" value="Transcribed_RNA"/>
</dbReference>
<reference evidence="1" key="1">
    <citation type="submission" date="2014-09" db="EMBL/GenBank/DDBJ databases">
        <authorList>
            <person name="Magalhaes I.L.F."/>
            <person name="Oliveira U."/>
            <person name="Santos F.R."/>
            <person name="Vidigal T.H.D.A."/>
            <person name="Brescovit A.D."/>
            <person name="Santos A.J."/>
        </authorList>
    </citation>
    <scope>NUCLEOTIDE SEQUENCE</scope>
    <source>
        <tissue evidence="1">Shoot tissue taken approximately 20 cm above the soil surface</tissue>
    </source>
</reference>
<protein>
    <submittedName>
        <fullName evidence="1">Uncharacterized protein</fullName>
    </submittedName>
</protein>
<name>A0A0A9F5N5_ARUDO</name>
<dbReference type="AlphaFoldDB" id="A0A0A9F5N5"/>
<organism evidence="1">
    <name type="scientific">Arundo donax</name>
    <name type="common">Giant reed</name>
    <name type="synonym">Donax arundinaceus</name>
    <dbReference type="NCBI Taxonomy" id="35708"/>
    <lineage>
        <taxon>Eukaryota</taxon>
        <taxon>Viridiplantae</taxon>
        <taxon>Streptophyta</taxon>
        <taxon>Embryophyta</taxon>
        <taxon>Tracheophyta</taxon>
        <taxon>Spermatophyta</taxon>
        <taxon>Magnoliopsida</taxon>
        <taxon>Liliopsida</taxon>
        <taxon>Poales</taxon>
        <taxon>Poaceae</taxon>
        <taxon>PACMAD clade</taxon>
        <taxon>Arundinoideae</taxon>
        <taxon>Arundineae</taxon>
        <taxon>Arundo</taxon>
    </lineage>
</organism>
<proteinExistence type="predicted"/>